<keyword evidence="1" id="KW-1133">Transmembrane helix</keyword>
<feature type="transmembrane region" description="Helical" evidence="1">
    <location>
        <begin position="181"/>
        <end position="206"/>
    </location>
</feature>
<keyword evidence="3" id="KW-1185">Reference proteome</keyword>
<feature type="transmembrane region" description="Helical" evidence="1">
    <location>
        <begin position="155"/>
        <end position="174"/>
    </location>
</feature>
<organism evidence="2 3">
    <name type="scientific">Allacma fusca</name>
    <dbReference type="NCBI Taxonomy" id="39272"/>
    <lineage>
        <taxon>Eukaryota</taxon>
        <taxon>Metazoa</taxon>
        <taxon>Ecdysozoa</taxon>
        <taxon>Arthropoda</taxon>
        <taxon>Hexapoda</taxon>
        <taxon>Collembola</taxon>
        <taxon>Symphypleona</taxon>
        <taxon>Sminthuridae</taxon>
        <taxon>Allacma</taxon>
    </lineage>
</organism>
<accession>A0A8J2PK08</accession>
<dbReference type="Proteomes" id="UP000708208">
    <property type="component" value="Unassembled WGS sequence"/>
</dbReference>
<dbReference type="EMBL" id="CAJVCH010406395">
    <property type="protein sequence ID" value="CAG7817885.1"/>
    <property type="molecule type" value="Genomic_DNA"/>
</dbReference>
<evidence type="ECO:0000313" key="3">
    <source>
        <dbReference type="Proteomes" id="UP000708208"/>
    </source>
</evidence>
<name>A0A8J2PK08_9HEXA</name>
<feature type="transmembrane region" description="Helical" evidence="1">
    <location>
        <begin position="100"/>
        <end position="119"/>
    </location>
</feature>
<proteinExistence type="predicted"/>
<sequence>MQVDSTTASLTCGSNCKFRLRKDNYGEQRGIMERYYSWNWTGSITSPVSTYIVLEIVKLDSATPFPIYCGVVAREIKVRREEIMAVLGPCLCLSSRTGTLIAGVIDVIIGVVGISLVILSPKERHMMLDPMLNPHQLESLRYDTIKDTFQFLLEFWLPALSLFFLGIVLIVASITKSSCSVISSFVLSTILIAGSIACLLCLFLSGANWVGIMPYFSVTILQCFFYMVVVDFSRYEWELKHTDDKEMLVISKA</sequence>
<dbReference type="AlphaFoldDB" id="A0A8J2PK08"/>
<reference evidence="2" key="1">
    <citation type="submission" date="2021-06" db="EMBL/GenBank/DDBJ databases">
        <authorList>
            <person name="Hodson N. C."/>
            <person name="Mongue J. A."/>
            <person name="Jaron S. K."/>
        </authorList>
    </citation>
    <scope>NUCLEOTIDE SEQUENCE</scope>
</reference>
<feature type="transmembrane region" description="Helical" evidence="1">
    <location>
        <begin position="212"/>
        <end position="230"/>
    </location>
</feature>
<dbReference type="OrthoDB" id="10611650at2759"/>
<comment type="caution">
    <text evidence="2">The sequence shown here is derived from an EMBL/GenBank/DDBJ whole genome shotgun (WGS) entry which is preliminary data.</text>
</comment>
<evidence type="ECO:0000256" key="1">
    <source>
        <dbReference type="SAM" id="Phobius"/>
    </source>
</evidence>
<evidence type="ECO:0000313" key="2">
    <source>
        <dbReference type="EMBL" id="CAG7817885.1"/>
    </source>
</evidence>
<keyword evidence="1" id="KW-0472">Membrane</keyword>
<keyword evidence="1" id="KW-0812">Transmembrane</keyword>
<gene>
    <name evidence="2" type="ORF">AFUS01_LOCUS28424</name>
</gene>
<protein>
    <submittedName>
        <fullName evidence="2">Uncharacterized protein</fullName>
    </submittedName>
</protein>